<organism evidence="2">
    <name type="scientific">uncultured Thermomicrobiales bacterium</name>
    <dbReference type="NCBI Taxonomy" id="1645740"/>
    <lineage>
        <taxon>Bacteria</taxon>
        <taxon>Pseudomonadati</taxon>
        <taxon>Thermomicrobiota</taxon>
        <taxon>Thermomicrobia</taxon>
        <taxon>Thermomicrobiales</taxon>
        <taxon>environmental samples</taxon>
    </lineage>
</organism>
<feature type="compositionally biased region" description="Low complexity" evidence="1">
    <location>
        <begin position="108"/>
        <end position="122"/>
    </location>
</feature>
<feature type="region of interest" description="Disordered" evidence="1">
    <location>
        <begin position="277"/>
        <end position="441"/>
    </location>
</feature>
<feature type="region of interest" description="Disordered" evidence="1">
    <location>
        <begin position="1"/>
        <end position="261"/>
    </location>
</feature>
<feature type="non-terminal residue" evidence="2">
    <location>
        <position position="453"/>
    </location>
</feature>
<feature type="compositionally biased region" description="Basic residues" evidence="1">
    <location>
        <begin position="290"/>
        <end position="300"/>
    </location>
</feature>
<sequence length="453" mass="47319">DRRRPPARPRRRPRAALGDAGRRGEAGDLQRGGPRRRAGGAGRRDRGLDAGSAAAPPPDLPAGALHAGRRGGNRADRLLAEPDPADVGVRRGRVRGRPDRTGRHRPRFSAAGAGPAADGGRAPLERGARGLAAGHHRHPLVLPPVRLRDGAGAGRSPPRRRRGRAGPRRGPRRAVRAAAGDRGGRAVHGRRGRARPGALPRLLRPRRTALALRARRQERRERGPPRPRRDRRQRGWRRAGAPRRLRRPRAGALPGGAPGVGLRSGPGCLVAGDRAGAAPGAAGAGGGLRRGGRRRRRRVPVRADRARPRKRPPALPRPARSGARGEPALRLVRPGAGPAGVSPPRHADLGGAPGGLPGGGAHRRAEAQLLPGRRRPLLRRRPADRRRRLAGAGAGGGGGLVSAADLPPPAARPPLAGRAGARLRRLPRPGRGGAGAAGRALPKTAVLRLAGVV</sequence>
<gene>
    <name evidence="2" type="ORF">AVDCRST_MAG19-1748</name>
</gene>
<feature type="compositionally biased region" description="Basic residues" evidence="1">
    <location>
        <begin position="185"/>
        <end position="194"/>
    </location>
</feature>
<evidence type="ECO:0000313" key="2">
    <source>
        <dbReference type="EMBL" id="CAA9560380.1"/>
    </source>
</evidence>
<feature type="compositionally biased region" description="Gly residues" evidence="1">
    <location>
        <begin position="351"/>
        <end position="360"/>
    </location>
</feature>
<protein>
    <submittedName>
        <fullName evidence="2">Uncharacterized protein</fullName>
    </submittedName>
</protein>
<dbReference type="AlphaFoldDB" id="A0A6J4UVH2"/>
<feature type="compositionally biased region" description="Basic residues" evidence="1">
    <location>
        <begin position="157"/>
        <end position="175"/>
    </location>
</feature>
<feature type="non-terminal residue" evidence="2">
    <location>
        <position position="1"/>
    </location>
</feature>
<feature type="compositionally biased region" description="Basic residues" evidence="1">
    <location>
        <begin position="372"/>
        <end position="389"/>
    </location>
</feature>
<proteinExistence type="predicted"/>
<feature type="compositionally biased region" description="Basic residues" evidence="1">
    <location>
        <begin position="203"/>
        <end position="217"/>
    </location>
</feature>
<dbReference type="EMBL" id="CADCWL010000073">
    <property type="protein sequence ID" value="CAA9560380.1"/>
    <property type="molecule type" value="Genomic_DNA"/>
</dbReference>
<feature type="compositionally biased region" description="Basic residues" evidence="1">
    <location>
        <begin position="1"/>
        <end position="14"/>
    </location>
</feature>
<evidence type="ECO:0000256" key="1">
    <source>
        <dbReference type="SAM" id="MobiDB-lite"/>
    </source>
</evidence>
<name>A0A6J4UVH2_9BACT</name>
<feature type="compositionally biased region" description="Basic residues" evidence="1">
    <location>
        <begin position="225"/>
        <end position="249"/>
    </location>
</feature>
<accession>A0A6J4UVH2</accession>
<reference evidence="2" key="1">
    <citation type="submission" date="2020-02" db="EMBL/GenBank/DDBJ databases">
        <authorList>
            <person name="Meier V. D."/>
        </authorList>
    </citation>
    <scope>NUCLEOTIDE SEQUENCE</scope>
    <source>
        <strain evidence="2">AVDCRST_MAG19</strain>
    </source>
</reference>